<reference evidence="1" key="2">
    <citation type="journal article" date="2015" name="Data Brief">
        <title>Shoot transcriptome of the giant reed, Arundo donax.</title>
        <authorList>
            <person name="Barrero R.A."/>
            <person name="Guerrero F.D."/>
            <person name="Moolhuijzen P."/>
            <person name="Goolsby J.A."/>
            <person name="Tidwell J."/>
            <person name="Bellgard S.E."/>
            <person name="Bellgard M.I."/>
        </authorList>
    </citation>
    <scope>NUCLEOTIDE SEQUENCE</scope>
    <source>
        <tissue evidence="1">Shoot tissue taken approximately 20 cm above the soil surface</tissue>
    </source>
</reference>
<protein>
    <submittedName>
        <fullName evidence="1">Uncharacterized protein</fullName>
    </submittedName>
</protein>
<reference evidence="1" key="1">
    <citation type="submission" date="2014-09" db="EMBL/GenBank/DDBJ databases">
        <authorList>
            <person name="Magalhaes I.L.F."/>
            <person name="Oliveira U."/>
            <person name="Santos F.R."/>
            <person name="Vidigal T.H.D.A."/>
            <person name="Brescovit A.D."/>
            <person name="Santos A.J."/>
        </authorList>
    </citation>
    <scope>NUCLEOTIDE SEQUENCE</scope>
    <source>
        <tissue evidence="1">Shoot tissue taken approximately 20 cm above the soil surface</tissue>
    </source>
</reference>
<dbReference type="AlphaFoldDB" id="A0A0A9DVK2"/>
<organism evidence="1">
    <name type="scientific">Arundo donax</name>
    <name type="common">Giant reed</name>
    <name type="synonym">Donax arundinaceus</name>
    <dbReference type="NCBI Taxonomy" id="35708"/>
    <lineage>
        <taxon>Eukaryota</taxon>
        <taxon>Viridiplantae</taxon>
        <taxon>Streptophyta</taxon>
        <taxon>Embryophyta</taxon>
        <taxon>Tracheophyta</taxon>
        <taxon>Spermatophyta</taxon>
        <taxon>Magnoliopsida</taxon>
        <taxon>Liliopsida</taxon>
        <taxon>Poales</taxon>
        <taxon>Poaceae</taxon>
        <taxon>PACMAD clade</taxon>
        <taxon>Arundinoideae</taxon>
        <taxon>Arundineae</taxon>
        <taxon>Arundo</taxon>
    </lineage>
</organism>
<evidence type="ECO:0000313" key="1">
    <source>
        <dbReference type="EMBL" id="JAD89665.1"/>
    </source>
</evidence>
<name>A0A0A9DVK2_ARUDO</name>
<accession>A0A0A9DVK2</accession>
<dbReference type="EMBL" id="GBRH01208230">
    <property type="protein sequence ID" value="JAD89665.1"/>
    <property type="molecule type" value="Transcribed_RNA"/>
</dbReference>
<sequence length="106" mass="11698">MLSIQYQLHKSEFPSSFFSLTGARRLQVAPDPSVRRLEPVGRHARHSILPVRDLLLRSAGGERRGPLQGASVPCQALQLQEVCCASEGRETKRCACEEGGQEAVRE</sequence>
<proteinExistence type="predicted"/>